<dbReference type="Gene3D" id="1.20.1250.20">
    <property type="entry name" value="MFS general substrate transporter like domains"/>
    <property type="match status" value="1"/>
</dbReference>
<feature type="transmembrane region" description="Helical" evidence="5">
    <location>
        <begin position="355"/>
        <end position="376"/>
    </location>
</feature>
<evidence type="ECO:0000256" key="4">
    <source>
        <dbReference type="ARBA" id="ARBA00023136"/>
    </source>
</evidence>
<feature type="domain" description="Major facilitator superfamily (MFS) profile" evidence="6">
    <location>
        <begin position="14"/>
        <end position="383"/>
    </location>
</feature>
<keyword evidence="3 5" id="KW-1133">Transmembrane helix</keyword>
<feature type="transmembrane region" description="Helical" evidence="5">
    <location>
        <begin position="52"/>
        <end position="72"/>
    </location>
</feature>
<keyword evidence="2 5" id="KW-0812">Transmembrane</keyword>
<evidence type="ECO:0000313" key="7">
    <source>
        <dbReference type="EMBL" id="SBW08063.1"/>
    </source>
</evidence>
<feature type="transmembrane region" description="Helical" evidence="5">
    <location>
        <begin position="109"/>
        <end position="131"/>
    </location>
</feature>
<dbReference type="InterPro" id="IPR036259">
    <property type="entry name" value="MFS_trans_sf"/>
</dbReference>
<evidence type="ECO:0000256" key="2">
    <source>
        <dbReference type="ARBA" id="ARBA00022692"/>
    </source>
</evidence>
<dbReference type="InterPro" id="IPR011701">
    <property type="entry name" value="MFS"/>
</dbReference>
<feature type="transmembrane region" description="Helical" evidence="5">
    <location>
        <begin position="166"/>
        <end position="188"/>
    </location>
</feature>
<evidence type="ECO:0000256" key="3">
    <source>
        <dbReference type="ARBA" id="ARBA00022989"/>
    </source>
</evidence>
<feature type="transmembrane region" description="Helical" evidence="5">
    <location>
        <begin position="14"/>
        <end position="32"/>
    </location>
</feature>
<evidence type="ECO:0000256" key="1">
    <source>
        <dbReference type="ARBA" id="ARBA00004141"/>
    </source>
</evidence>
<reference evidence="7" key="1">
    <citation type="submission" date="2016-04" db="EMBL/GenBank/DDBJ databases">
        <authorList>
            <person name="Evans L.H."/>
            <person name="Alamgir A."/>
            <person name="Owens N."/>
            <person name="Weber N.D."/>
            <person name="Virtaneva K."/>
            <person name="Barbian K."/>
            <person name="Babar A."/>
            <person name="Rosenke K."/>
        </authorList>
    </citation>
    <scope>NUCLEOTIDE SEQUENCE</scope>
    <source>
        <strain evidence="7">86</strain>
    </source>
</reference>
<dbReference type="InterPro" id="IPR001958">
    <property type="entry name" value="Tet-R_TetA/multi-R_MdtG-like"/>
</dbReference>
<feature type="transmembrane region" description="Helical" evidence="5">
    <location>
        <begin position="327"/>
        <end position="349"/>
    </location>
</feature>
<dbReference type="Pfam" id="PF07690">
    <property type="entry name" value="MFS_1"/>
    <property type="match status" value="1"/>
</dbReference>
<evidence type="ECO:0000259" key="6">
    <source>
        <dbReference type="PROSITE" id="PS50850"/>
    </source>
</evidence>
<dbReference type="GO" id="GO:0022857">
    <property type="term" value="F:transmembrane transporter activity"/>
    <property type="evidence" value="ECO:0007669"/>
    <property type="project" value="InterPro"/>
</dbReference>
<proteinExistence type="predicted"/>
<dbReference type="InterPro" id="IPR053200">
    <property type="entry name" value="YfmO-like"/>
</dbReference>
<dbReference type="PANTHER" id="PTHR43683:SF1">
    <property type="entry name" value="MULTIDRUG EFFLUX PROTEIN YFMO"/>
    <property type="match status" value="1"/>
</dbReference>
<dbReference type="PROSITE" id="PS50850">
    <property type="entry name" value="MFS"/>
    <property type="match status" value="1"/>
</dbReference>
<dbReference type="PRINTS" id="PR01035">
    <property type="entry name" value="TCRTETA"/>
</dbReference>
<name>A0A212K8N2_9PROT</name>
<dbReference type="InterPro" id="IPR020846">
    <property type="entry name" value="MFS_dom"/>
</dbReference>
<feature type="transmembrane region" description="Helical" evidence="5">
    <location>
        <begin position="138"/>
        <end position="160"/>
    </location>
</feature>
<accession>A0A212K8N2</accession>
<dbReference type="GO" id="GO:0016020">
    <property type="term" value="C:membrane"/>
    <property type="evidence" value="ECO:0007669"/>
    <property type="project" value="UniProtKB-SubCell"/>
</dbReference>
<dbReference type="PANTHER" id="PTHR43683">
    <property type="entry name" value="MULTIDRUG EFFLUX PROTEIN YFMO"/>
    <property type="match status" value="1"/>
</dbReference>
<dbReference type="SUPFAM" id="SSF103473">
    <property type="entry name" value="MFS general substrate transporter"/>
    <property type="match status" value="1"/>
</dbReference>
<keyword evidence="4 5" id="KW-0472">Membrane</keyword>
<sequence length="393" mass="40156">MSEAPSSFFRQPRAVWATAFAAMVGFMGIGLVDPILTSIARGLNASHAQVSLLFTSYFAVTAAMMLVTGVVSSRLGGRATLLIGAALIAGFAALSGTSESVAELVGYRAGWGFGNALFVATALSVIVGAASGGAMTAILLYEAAMGLGISVGPLLGAALGSMSWRYPFFGTAALMAVGFAAIALALPPTPKPAARTGLLDPIRALGHKGLSTTAVTAAFYYYGFFTVLAFVPFALDMSPRAIGLIFFGWGVALAVFSVLVAPWFQRRYPGDKLIAGGLAAMAALLAAMAFGDPALTIAAVILSGAVMGVNNTVFTEMAMEVSGEPRAVASAAYNFVRWFAGVVAPYAAPSIAARFGAPAAFGVAACASLVGVAVMWSRRHHLGRFGSVPLAAE</sequence>
<evidence type="ECO:0000256" key="5">
    <source>
        <dbReference type="SAM" id="Phobius"/>
    </source>
</evidence>
<feature type="transmembrane region" description="Helical" evidence="5">
    <location>
        <begin position="241"/>
        <end position="261"/>
    </location>
</feature>
<gene>
    <name evidence="7" type="primary">yfmO</name>
    <name evidence="7" type="ORF">KL86APRO_12331</name>
</gene>
<feature type="transmembrane region" description="Helical" evidence="5">
    <location>
        <begin position="209"/>
        <end position="235"/>
    </location>
</feature>
<dbReference type="EMBL" id="FLUO01000001">
    <property type="protein sequence ID" value="SBW08063.1"/>
    <property type="molecule type" value="Genomic_DNA"/>
</dbReference>
<dbReference type="AlphaFoldDB" id="A0A212K8N2"/>
<dbReference type="CDD" id="cd17474">
    <property type="entry name" value="MFS_YfmO_like"/>
    <property type="match status" value="1"/>
</dbReference>
<organism evidence="7">
    <name type="scientific">uncultured Alphaproteobacteria bacterium</name>
    <dbReference type="NCBI Taxonomy" id="91750"/>
    <lineage>
        <taxon>Bacteria</taxon>
        <taxon>Pseudomonadati</taxon>
        <taxon>Pseudomonadota</taxon>
        <taxon>Alphaproteobacteria</taxon>
        <taxon>environmental samples</taxon>
    </lineage>
</organism>
<protein>
    <submittedName>
        <fullName evidence="7">Multidrug efflux protein YfmO</fullName>
    </submittedName>
</protein>
<comment type="subcellular location">
    <subcellularLocation>
        <location evidence="1">Membrane</location>
        <topology evidence="1">Multi-pass membrane protein</topology>
    </subcellularLocation>
</comment>
<feature type="transmembrane region" description="Helical" evidence="5">
    <location>
        <begin position="79"/>
        <end position="97"/>
    </location>
</feature>